<dbReference type="OrthoDB" id="2566583at2759"/>
<dbReference type="STRING" id="1296100.A0A1B9G978"/>
<dbReference type="EMBL" id="KI894019">
    <property type="protein sequence ID" value="OCF27566.1"/>
    <property type="molecule type" value="Genomic_DNA"/>
</dbReference>
<reference evidence="2" key="2">
    <citation type="submission" date="2014-01" db="EMBL/GenBank/DDBJ databases">
        <title>Evolution of pathogenesis and genome organization in the Tremellales.</title>
        <authorList>
            <person name="Cuomo C."/>
            <person name="Litvintseva A."/>
            <person name="Heitman J."/>
            <person name="Chen Y."/>
            <person name="Sun S."/>
            <person name="Springer D."/>
            <person name="Dromer F."/>
            <person name="Young S."/>
            <person name="Zeng Q."/>
            <person name="Chapman S."/>
            <person name="Gujja S."/>
            <person name="Saif S."/>
            <person name="Birren B."/>
        </authorList>
    </citation>
    <scope>NUCLEOTIDE SEQUENCE</scope>
    <source>
        <strain evidence="2">CBS 10118</strain>
    </source>
</reference>
<keyword evidence="1" id="KW-0732">Signal</keyword>
<accession>A0A1B9G978</accession>
<evidence type="ECO:0000256" key="1">
    <source>
        <dbReference type="SAM" id="SignalP"/>
    </source>
</evidence>
<proteinExistence type="predicted"/>
<protein>
    <submittedName>
        <fullName evidence="2">Uncharacterized protein</fullName>
    </submittedName>
</protein>
<gene>
    <name evidence="2" type="ORF">I302_02408</name>
</gene>
<feature type="signal peptide" evidence="1">
    <location>
        <begin position="1"/>
        <end position="18"/>
    </location>
</feature>
<evidence type="ECO:0000313" key="2">
    <source>
        <dbReference type="EMBL" id="OCF27566.1"/>
    </source>
</evidence>
<sequence length="440" mass="48576">MLFFHLITFVIGILGVYGIAVDPHSAKEAREHNGSLTNAERLARGLGPAMPNSLERLIPSRSQGETVKSPIQRAVCPSSRPVTFPPHPVLNNETVLLSQSPGPTPDLTLPFPVRIFDRSSNKIVVNEQGWIDFDWYASLGVNEPIPSDDLPLYSVVPYWDRQLRPDPTVTPPYRITYQLYSGGVAIRWFMRTALHSPLTHTSTSRVVGNRRGNPATIGVQGLGTYENPIAFDSHAELLDRSVVSPDQLDTPSKTEDAGPITNAQRLANGMIPALPKALKEFMAEKPRKQSAKMYIKRGPACPSASPIVFPPHPPAPTNQVNNFPFQEPYISVHVPFQAKIFSETSNTVWVTDAGLVSFRATSEEQNTPLPTIRAPFDTVFFYWDWILFDENKAGHGIFWANDTNSITARWLGYVAGPATPPGGYPSYNFDATASVALLYL</sequence>
<feature type="chain" id="PRO_5008626857" evidence="1">
    <location>
        <begin position="19"/>
        <end position="440"/>
    </location>
</feature>
<dbReference type="VEuPathDB" id="FungiDB:I302_02408"/>
<organism evidence="2">
    <name type="scientific">Kwoniella bestiolae CBS 10118</name>
    <dbReference type="NCBI Taxonomy" id="1296100"/>
    <lineage>
        <taxon>Eukaryota</taxon>
        <taxon>Fungi</taxon>
        <taxon>Dikarya</taxon>
        <taxon>Basidiomycota</taxon>
        <taxon>Agaricomycotina</taxon>
        <taxon>Tremellomycetes</taxon>
        <taxon>Tremellales</taxon>
        <taxon>Cryptococcaceae</taxon>
        <taxon>Kwoniella</taxon>
    </lineage>
</organism>
<reference evidence="2" key="1">
    <citation type="submission" date="2013-07" db="EMBL/GenBank/DDBJ databases">
        <title>The Genome Sequence of Cryptococcus bestiolae CBS10118.</title>
        <authorList>
            <consortium name="The Broad Institute Genome Sequencing Platform"/>
            <person name="Cuomo C."/>
            <person name="Litvintseva A."/>
            <person name="Chen Y."/>
            <person name="Heitman J."/>
            <person name="Sun S."/>
            <person name="Springer D."/>
            <person name="Dromer F."/>
            <person name="Young S.K."/>
            <person name="Zeng Q."/>
            <person name="Gargeya S."/>
            <person name="Fitzgerald M."/>
            <person name="Abouelleil A."/>
            <person name="Alvarado L."/>
            <person name="Berlin A.M."/>
            <person name="Chapman S.B."/>
            <person name="Dewar J."/>
            <person name="Goldberg J."/>
            <person name="Griggs A."/>
            <person name="Gujja S."/>
            <person name="Hansen M."/>
            <person name="Howarth C."/>
            <person name="Imamovic A."/>
            <person name="Larimer J."/>
            <person name="McCowan C."/>
            <person name="Murphy C."/>
            <person name="Pearson M."/>
            <person name="Priest M."/>
            <person name="Roberts A."/>
            <person name="Saif S."/>
            <person name="Shea T."/>
            <person name="Sykes S."/>
            <person name="Wortman J."/>
            <person name="Nusbaum C."/>
            <person name="Birren B."/>
        </authorList>
    </citation>
    <scope>NUCLEOTIDE SEQUENCE [LARGE SCALE GENOMIC DNA]</scope>
    <source>
        <strain evidence="2">CBS 10118</strain>
    </source>
</reference>
<name>A0A1B9G978_9TREE</name>
<dbReference type="AlphaFoldDB" id="A0A1B9G978"/>